<feature type="non-terminal residue" evidence="7">
    <location>
        <position position="1"/>
    </location>
</feature>
<evidence type="ECO:0000256" key="4">
    <source>
        <dbReference type="ARBA" id="ARBA00022884"/>
    </source>
</evidence>
<keyword evidence="8" id="KW-1185">Reference proteome</keyword>
<dbReference type="GO" id="GO:0008173">
    <property type="term" value="F:RNA methyltransferase activity"/>
    <property type="evidence" value="ECO:0007669"/>
    <property type="project" value="InterPro"/>
</dbReference>
<evidence type="ECO:0000313" key="7">
    <source>
        <dbReference type="EMBL" id="MCP3056516.1"/>
    </source>
</evidence>
<feature type="binding site" evidence="5">
    <location>
        <position position="5"/>
    </location>
    <ligand>
        <name>S-adenosyl-L-methionine</name>
        <dbReference type="ChEBI" id="CHEBI:59789"/>
    </ligand>
</feature>
<evidence type="ECO:0000256" key="1">
    <source>
        <dbReference type="ARBA" id="ARBA00022603"/>
    </source>
</evidence>
<dbReference type="PANTHER" id="PTHR22807:SF53">
    <property type="entry name" value="RIBOSOMAL RNA SMALL SUBUNIT METHYLTRANSFERASE B-RELATED"/>
    <property type="match status" value="1"/>
</dbReference>
<dbReference type="AlphaFoldDB" id="A0A9X2KGJ7"/>
<dbReference type="Proteomes" id="UP001155220">
    <property type="component" value="Unassembled WGS sequence"/>
</dbReference>
<comment type="similarity">
    <text evidence="5">Belongs to the class I-like SAM-binding methyltransferase superfamily. RsmB/NOP family.</text>
</comment>
<dbReference type="GO" id="GO:0001510">
    <property type="term" value="P:RNA methylation"/>
    <property type="evidence" value="ECO:0007669"/>
    <property type="project" value="InterPro"/>
</dbReference>
<dbReference type="PRINTS" id="PR02008">
    <property type="entry name" value="RCMTFAMILY"/>
</dbReference>
<protein>
    <submittedName>
        <fullName evidence="7">MFS transporter</fullName>
    </submittedName>
</protein>
<dbReference type="InterPro" id="IPR001678">
    <property type="entry name" value="MeTrfase_RsmB-F_NOP2_dom"/>
</dbReference>
<evidence type="ECO:0000256" key="5">
    <source>
        <dbReference type="PROSITE-ProRule" id="PRU01023"/>
    </source>
</evidence>
<accession>A0A9X2KGJ7</accession>
<evidence type="ECO:0000259" key="6">
    <source>
        <dbReference type="PROSITE" id="PS51686"/>
    </source>
</evidence>
<dbReference type="Pfam" id="PF01189">
    <property type="entry name" value="Methyltr_RsmB-F"/>
    <property type="match status" value="1"/>
</dbReference>
<dbReference type="InterPro" id="IPR023267">
    <property type="entry name" value="RCMT"/>
</dbReference>
<dbReference type="SUPFAM" id="SSF53335">
    <property type="entry name" value="S-adenosyl-L-methionine-dependent methyltransferases"/>
    <property type="match status" value="1"/>
</dbReference>
<dbReference type="InterPro" id="IPR029063">
    <property type="entry name" value="SAM-dependent_MTases_sf"/>
</dbReference>
<organism evidence="7 8">
    <name type="scientific">Aurantimonas marianensis</name>
    <dbReference type="NCBI Taxonomy" id="2920428"/>
    <lineage>
        <taxon>Bacteria</taxon>
        <taxon>Pseudomonadati</taxon>
        <taxon>Pseudomonadota</taxon>
        <taxon>Alphaproteobacteria</taxon>
        <taxon>Hyphomicrobiales</taxon>
        <taxon>Aurantimonadaceae</taxon>
        <taxon>Aurantimonas</taxon>
    </lineage>
</organism>
<dbReference type="PROSITE" id="PS51686">
    <property type="entry name" value="SAM_MT_RSMB_NOP"/>
    <property type="match status" value="1"/>
</dbReference>
<gene>
    <name evidence="7" type="ORF">MJ956_15375</name>
</gene>
<dbReference type="GO" id="GO:0003723">
    <property type="term" value="F:RNA binding"/>
    <property type="evidence" value="ECO:0007669"/>
    <property type="project" value="UniProtKB-UniRule"/>
</dbReference>
<comment type="caution">
    <text evidence="5">Lacks conserved residue(s) required for the propagation of feature annotation.</text>
</comment>
<dbReference type="PANTHER" id="PTHR22807">
    <property type="entry name" value="NOP2 YEAST -RELATED NOL1/NOP2/FMU SUN DOMAIN-CONTAINING"/>
    <property type="match status" value="1"/>
</dbReference>
<keyword evidence="4 5" id="KW-0694">RNA-binding</keyword>
<evidence type="ECO:0000256" key="2">
    <source>
        <dbReference type="ARBA" id="ARBA00022679"/>
    </source>
</evidence>
<sequence>LVLVDAPCTGTGTWRRRPDAKWRLSDRQLDKRMTEQDAVLDQAARFVRPGGRLVYITCSVLAAENEARVAAFLDRRDDGFKVADATAAWDAALPESSKACRPRPVGGGTALALTPRISGTDGFFFAMLERT</sequence>
<evidence type="ECO:0000313" key="8">
    <source>
        <dbReference type="Proteomes" id="UP001155220"/>
    </source>
</evidence>
<keyword evidence="2 5" id="KW-0808">Transferase</keyword>
<evidence type="ECO:0000256" key="3">
    <source>
        <dbReference type="ARBA" id="ARBA00022691"/>
    </source>
</evidence>
<name>A0A9X2KGJ7_9HYPH</name>
<feature type="active site" description="Nucleophile" evidence="5">
    <location>
        <position position="58"/>
    </location>
</feature>
<feature type="domain" description="SAM-dependent MTase RsmB/NOP-type" evidence="6">
    <location>
        <begin position="1"/>
        <end position="131"/>
    </location>
</feature>
<dbReference type="Gene3D" id="3.40.50.150">
    <property type="entry name" value="Vaccinia Virus protein VP39"/>
    <property type="match status" value="1"/>
</dbReference>
<dbReference type="InterPro" id="IPR049560">
    <property type="entry name" value="MeTrfase_RsmB-F_NOP2_cat"/>
</dbReference>
<proteinExistence type="inferred from homology"/>
<reference evidence="7" key="1">
    <citation type="submission" date="2022-03" db="EMBL/GenBank/DDBJ databases">
        <title>Aurantimonas Liuensis sp. Nov., isolated from the hadal seawater of the Mariana Trench.</title>
        <authorList>
            <person name="Liu R."/>
        </authorList>
    </citation>
    <scope>NUCLEOTIDE SEQUENCE</scope>
    <source>
        <strain evidence="7">LRZ36</strain>
    </source>
</reference>
<keyword evidence="1 5" id="KW-0489">Methyltransferase</keyword>
<comment type="caution">
    <text evidence="7">The sequence shown here is derived from an EMBL/GenBank/DDBJ whole genome shotgun (WGS) entry which is preliminary data.</text>
</comment>
<dbReference type="EMBL" id="JALHBS010000097">
    <property type="protein sequence ID" value="MCP3056516.1"/>
    <property type="molecule type" value="Genomic_DNA"/>
</dbReference>
<keyword evidence="3 5" id="KW-0949">S-adenosyl-L-methionine</keyword>